<name>A0A6J6C3M9_9ZZZZ</name>
<evidence type="ECO:0000313" key="1">
    <source>
        <dbReference type="EMBL" id="CAB4545942.1"/>
    </source>
</evidence>
<dbReference type="AlphaFoldDB" id="A0A6J6C3M9"/>
<gene>
    <name evidence="1" type="ORF">UFOPK1425_00829</name>
</gene>
<organism evidence="1">
    <name type="scientific">freshwater metagenome</name>
    <dbReference type="NCBI Taxonomy" id="449393"/>
    <lineage>
        <taxon>unclassified sequences</taxon>
        <taxon>metagenomes</taxon>
        <taxon>ecological metagenomes</taxon>
    </lineage>
</organism>
<proteinExistence type="predicted"/>
<sequence length="238" mass="27345">MLSFGPVTYMDVQKTGCTFISDVLKKTLDLEPLVDVKHARFERSKNADDFVVISRRDPYSQWVSLYNYGCMNLGWIYMRLNDLGLSEKFYTKDKEGLNLFVSELLHSENSHLLGEGYQQTRHLDVGFQSFRYLAMSMAKPSSSYQYFKNHEDLIQNYKNLSIVDYVIRTSHLNSDLSLFLTEVIPQYVRKDVSIEEVMAESSLGNESTNFVSVDDLAPSTRALIEIKEELLLTLGSND</sequence>
<dbReference type="EMBL" id="CAEZSJ010000154">
    <property type="protein sequence ID" value="CAB4545942.1"/>
    <property type="molecule type" value="Genomic_DNA"/>
</dbReference>
<accession>A0A6J6C3M9</accession>
<reference evidence="1" key="1">
    <citation type="submission" date="2020-05" db="EMBL/GenBank/DDBJ databases">
        <authorList>
            <person name="Chiriac C."/>
            <person name="Salcher M."/>
            <person name="Ghai R."/>
            <person name="Kavagutti S V."/>
        </authorList>
    </citation>
    <scope>NUCLEOTIDE SEQUENCE</scope>
</reference>
<protein>
    <submittedName>
        <fullName evidence="1">Unannotated protein</fullName>
    </submittedName>
</protein>